<proteinExistence type="predicted"/>
<accession>A0A7S1BAW0</accession>
<organism evidence="2">
    <name type="scientific">Corethron hystrix</name>
    <dbReference type="NCBI Taxonomy" id="216773"/>
    <lineage>
        <taxon>Eukaryota</taxon>
        <taxon>Sar</taxon>
        <taxon>Stramenopiles</taxon>
        <taxon>Ochrophyta</taxon>
        <taxon>Bacillariophyta</taxon>
        <taxon>Coscinodiscophyceae</taxon>
        <taxon>Corethrophycidae</taxon>
        <taxon>Corethrales</taxon>
        <taxon>Corethraceae</taxon>
        <taxon>Corethron</taxon>
    </lineage>
</organism>
<name>A0A7S1BAW0_9STRA</name>
<dbReference type="InterPro" id="IPR011004">
    <property type="entry name" value="Trimer_LpxA-like_sf"/>
</dbReference>
<dbReference type="EMBL" id="HBFR01009684">
    <property type="protein sequence ID" value="CAD8879828.1"/>
    <property type="molecule type" value="Transcribed_RNA"/>
</dbReference>
<dbReference type="SUPFAM" id="SSF51161">
    <property type="entry name" value="Trimeric LpxA-like enzymes"/>
    <property type="match status" value="1"/>
</dbReference>
<evidence type="ECO:0000313" key="2">
    <source>
        <dbReference type="EMBL" id="CAD8879828.1"/>
    </source>
</evidence>
<gene>
    <name evidence="2" type="ORF">CHYS00102_LOCUS7012</name>
</gene>
<feature type="compositionally biased region" description="Low complexity" evidence="1">
    <location>
        <begin position="161"/>
        <end position="177"/>
    </location>
</feature>
<dbReference type="AlphaFoldDB" id="A0A7S1BAW0"/>
<evidence type="ECO:0008006" key="3">
    <source>
        <dbReference type="Google" id="ProtNLM"/>
    </source>
</evidence>
<feature type="region of interest" description="Disordered" evidence="1">
    <location>
        <begin position="161"/>
        <end position="181"/>
    </location>
</feature>
<sequence length="352" mass="39686">MASLTCTKSVLYSSENKNKNWMSTFRFSRWLKFLALILCCVSPLMAIAAEDKAICFDKEGYKFKNDDKKTCSWVAKKWKQRCSFKDKKGKVSKKCINTCRKCKGKRCKDSKKEFKVKDKKKNCSFVKKSLKEGKDVCGRKAGDGIVANYCPKSCARCPTSAPTASPTTPAPTTSAPTPSQPENCAVADRFVSSGSGYCNEVYILNEPWLQIKIYFDATRAGDTFLRAKVTLSRDVWIGLGVTVMGGMIGAKAIVTFDNQIKEYDLERYDPSWVIEQASQDLRNTEFVQKDDFTSMAFEKNLVDDDFHPILAEGHTKFVYAYGYSNLKVKHGSYGSFLLDFSLKDDDAFKTLY</sequence>
<protein>
    <recommendedName>
        <fullName evidence="3">DOMON domain-containing protein</fullName>
    </recommendedName>
</protein>
<evidence type="ECO:0000256" key="1">
    <source>
        <dbReference type="SAM" id="MobiDB-lite"/>
    </source>
</evidence>
<reference evidence="2" key="1">
    <citation type="submission" date="2021-01" db="EMBL/GenBank/DDBJ databases">
        <authorList>
            <person name="Corre E."/>
            <person name="Pelletier E."/>
            <person name="Niang G."/>
            <person name="Scheremetjew M."/>
            <person name="Finn R."/>
            <person name="Kale V."/>
            <person name="Holt S."/>
            <person name="Cochrane G."/>
            <person name="Meng A."/>
            <person name="Brown T."/>
            <person name="Cohen L."/>
        </authorList>
    </citation>
    <scope>NUCLEOTIDE SEQUENCE</scope>
    <source>
        <strain evidence="2">308</strain>
    </source>
</reference>